<protein>
    <submittedName>
        <fullName evidence="2">Uncharacterized protein</fullName>
    </submittedName>
</protein>
<sequence>MNGLEKPIYELINMLVQYEPTTKKSAPSVLVGEVSTSKVKGKGPRRWKRKKDKAKAAAIALSAPVAPVGMGKGKRKAGSKSIRGNDGCMHCRKKGH</sequence>
<gene>
    <name evidence="2" type="ORF">Slati_2253500</name>
</gene>
<accession>A0AAW2WV54</accession>
<name>A0AAW2WV54_9LAMI</name>
<dbReference type="AlphaFoldDB" id="A0AAW2WV54"/>
<comment type="caution">
    <text evidence="2">The sequence shown here is derived from an EMBL/GenBank/DDBJ whole genome shotgun (WGS) entry which is preliminary data.</text>
</comment>
<reference evidence="2" key="1">
    <citation type="submission" date="2020-06" db="EMBL/GenBank/DDBJ databases">
        <authorList>
            <person name="Li T."/>
            <person name="Hu X."/>
            <person name="Zhang T."/>
            <person name="Song X."/>
            <person name="Zhang H."/>
            <person name="Dai N."/>
            <person name="Sheng W."/>
            <person name="Hou X."/>
            <person name="Wei L."/>
        </authorList>
    </citation>
    <scope>NUCLEOTIDE SEQUENCE</scope>
    <source>
        <strain evidence="2">KEN1</strain>
        <tissue evidence="2">Leaf</tissue>
    </source>
</reference>
<evidence type="ECO:0000256" key="1">
    <source>
        <dbReference type="SAM" id="MobiDB-lite"/>
    </source>
</evidence>
<reference evidence="2" key="2">
    <citation type="journal article" date="2024" name="Plant">
        <title>Genomic evolution and insights into agronomic trait innovations of Sesamum species.</title>
        <authorList>
            <person name="Miao H."/>
            <person name="Wang L."/>
            <person name="Qu L."/>
            <person name="Liu H."/>
            <person name="Sun Y."/>
            <person name="Le M."/>
            <person name="Wang Q."/>
            <person name="Wei S."/>
            <person name="Zheng Y."/>
            <person name="Lin W."/>
            <person name="Duan Y."/>
            <person name="Cao H."/>
            <person name="Xiong S."/>
            <person name="Wang X."/>
            <person name="Wei L."/>
            <person name="Li C."/>
            <person name="Ma Q."/>
            <person name="Ju M."/>
            <person name="Zhao R."/>
            <person name="Li G."/>
            <person name="Mu C."/>
            <person name="Tian Q."/>
            <person name="Mei H."/>
            <person name="Zhang T."/>
            <person name="Gao T."/>
            <person name="Zhang H."/>
        </authorList>
    </citation>
    <scope>NUCLEOTIDE SEQUENCE</scope>
    <source>
        <strain evidence="2">KEN1</strain>
    </source>
</reference>
<proteinExistence type="predicted"/>
<dbReference type="EMBL" id="JACGWN010000007">
    <property type="protein sequence ID" value="KAL0445308.1"/>
    <property type="molecule type" value="Genomic_DNA"/>
</dbReference>
<evidence type="ECO:0000313" key="2">
    <source>
        <dbReference type="EMBL" id="KAL0445308.1"/>
    </source>
</evidence>
<organism evidence="2">
    <name type="scientific">Sesamum latifolium</name>
    <dbReference type="NCBI Taxonomy" id="2727402"/>
    <lineage>
        <taxon>Eukaryota</taxon>
        <taxon>Viridiplantae</taxon>
        <taxon>Streptophyta</taxon>
        <taxon>Embryophyta</taxon>
        <taxon>Tracheophyta</taxon>
        <taxon>Spermatophyta</taxon>
        <taxon>Magnoliopsida</taxon>
        <taxon>eudicotyledons</taxon>
        <taxon>Gunneridae</taxon>
        <taxon>Pentapetalae</taxon>
        <taxon>asterids</taxon>
        <taxon>lamiids</taxon>
        <taxon>Lamiales</taxon>
        <taxon>Pedaliaceae</taxon>
        <taxon>Sesamum</taxon>
    </lineage>
</organism>
<feature type="region of interest" description="Disordered" evidence="1">
    <location>
        <begin position="68"/>
        <end position="96"/>
    </location>
</feature>